<name>A0ACC7NCQ0_9BURK</name>
<protein>
    <submittedName>
        <fullName evidence="1">Uncharacterized protein</fullName>
    </submittedName>
</protein>
<proteinExistence type="predicted"/>
<reference evidence="1 2" key="1">
    <citation type="journal article" date="2024" name="Chem. Sci.">
        <title>Discovery of megapolipeptins by genome mining of a Burkholderiales bacteria collection.</title>
        <authorList>
            <person name="Paulo B.S."/>
            <person name="Recchia M.J.J."/>
            <person name="Lee S."/>
            <person name="Fergusson C.H."/>
            <person name="Romanowski S.B."/>
            <person name="Hernandez A."/>
            <person name="Krull N."/>
            <person name="Liu D.Y."/>
            <person name="Cavanagh H."/>
            <person name="Bos A."/>
            <person name="Gray C.A."/>
            <person name="Murphy B.T."/>
            <person name="Linington R.G."/>
            <person name="Eustaquio A.S."/>
        </authorList>
    </citation>
    <scope>NUCLEOTIDE SEQUENCE [LARGE SCALE GENOMIC DNA]</scope>
    <source>
        <strain evidence="1 2">RL18-126-BIB-B</strain>
    </source>
</reference>
<accession>A0ACC7NCQ0</accession>
<organism evidence="1 2">
    <name type="scientific">Paraburkholderia rhynchosiae</name>
    <dbReference type="NCBI Taxonomy" id="487049"/>
    <lineage>
        <taxon>Bacteria</taxon>
        <taxon>Pseudomonadati</taxon>
        <taxon>Pseudomonadota</taxon>
        <taxon>Betaproteobacteria</taxon>
        <taxon>Burkholderiales</taxon>
        <taxon>Burkholderiaceae</taxon>
        <taxon>Paraburkholderia</taxon>
    </lineage>
</organism>
<comment type="caution">
    <text evidence="1">The sequence shown here is derived from an EMBL/GenBank/DDBJ whole genome shotgun (WGS) entry which is preliminary data.</text>
</comment>
<sequence>MNNTRDPAGYALATKDPTVFVHQHQCAVSWAAVFAGGVAAAAFALILLTLGTGLGLTSISPWSSGPSNAKAFGFAAVVWVCVTSILTSGLGGYLAGRLRSRWLAIDIDEIHFRDTAHGFLSWAVATLFTAAILTTAVSGIVRTGAQTAATTAVAGGSVTMGSMQRGDADAATNTWPLGYFVDSLYRMPAGSSSAASASATTSGNAAQRAETARIFLNSAATGDQLSPEDTAYLSQLVAQRTGLTPEAAQARVATTYTRLLQKITALNAAAKDAADKARKVTIGASLWLFVSLLMGAFSASLMATHGGRVRQL</sequence>
<dbReference type="Proteomes" id="UP001629235">
    <property type="component" value="Unassembled WGS sequence"/>
</dbReference>
<dbReference type="EMBL" id="JAQQDW010000027">
    <property type="protein sequence ID" value="MFM0104854.1"/>
    <property type="molecule type" value="Genomic_DNA"/>
</dbReference>
<evidence type="ECO:0000313" key="2">
    <source>
        <dbReference type="Proteomes" id="UP001629235"/>
    </source>
</evidence>
<keyword evidence="2" id="KW-1185">Reference proteome</keyword>
<gene>
    <name evidence="1" type="ORF">PQR01_15550</name>
</gene>
<evidence type="ECO:0000313" key="1">
    <source>
        <dbReference type="EMBL" id="MFM0104854.1"/>
    </source>
</evidence>